<dbReference type="EMBL" id="AOIM01000041">
    <property type="protein sequence ID" value="ELY87607.1"/>
    <property type="molecule type" value="Genomic_DNA"/>
</dbReference>
<sequence>MTGAALRTFVARSRSVVESAPPAVRPATRTWLVDPFLETLGWDVHANSCTAETTVDETALEYVFAVDTVPALLVAVEPATETLQKDRARSLLEAMAWSGIDRALYTNGRQFLFLAGTATGAGAIDRLACSLDELTDHEESIDHFTRAAVGQRLDPTSRQAVARQLALERPQLVDELVATLTDATGEAASAAALETATARFVDQLLVSFGSDDGMQLPGDAPNVHEDVSLQFTESTADETAVAGDGTTAEDEREGDGSDTEPAPASGAKPNTETESAVGPDDGVDQRNSGRDEGTDGTAETPKSEGATDTDDSADATADTDDDAATDSYVVRFFNDRGSIGAIGHSQSHEALVQTTEYLFERGLSGISVPWSPADVESEQGVDTDQSRSGTAGDSTNSSPPSTTVLNDTPHTADGTPMAEPRELSNGLYLETAGTLDVHGTRVEALTKRAGLRAMLTGAWNDE</sequence>
<proteinExistence type="predicted"/>
<evidence type="ECO:0008006" key="4">
    <source>
        <dbReference type="Google" id="ProtNLM"/>
    </source>
</evidence>
<organism evidence="2 3">
    <name type="scientific">Natrialba hulunbeirensis JCM 10989</name>
    <dbReference type="NCBI Taxonomy" id="1227493"/>
    <lineage>
        <taxon>Archaea</taxon>
        <taxon>Methanobacteriati</taxon>
        <taxon>Methanobacteriota</taxon>
        <taxon>Stenosarchaea group</taxon>
        <taxon>Halobacteria</taxon>
        <taxon>Halobacteriales</taxon>
        <taxon>Natrialbaceae</taxon>
        <taxon>Natrialba</taxon>
    </lineage>
</organism>
<dbReference type="AlphaFoldDB" id="L9ZPX7"/>
<accession>L9ZPX7</accession>
<dbReference type="OrthoDB" id="330911at2157"/>
<name>L9ZPX7_9EURY</name>
<comment type="caution">
    <text evidence="2">The sequence shown here is derived from an EMBL/GenBank/DDBJ whole genome shotgun (WGS) entry which is preliminary data.</text>
</comment>
<keyword evidence="3" id="KW-1185">Reference proteome</keyword>
<evidence type="ECO:0000313" key="2">
    <source>
        <dbReference type="EMBL" id="ELY87607.1"/>
    </source>
</evidence>
<reference evidence="2 3" key="1">
    <citation type="journal article" date="2014" name="PLoS Genet.">
        <title>Phylogenetically driven sequencing of extremely halophilic archaea reveals strategies for static and dynamic osmo-response.</title>
        <authorList>
            <person name="Becker E.A."/>
            <person name="Seitzer P.M."/>
            <person name="Tritt A."/>
            <person name="Larsen D."/>
            <person name="Krusor M."/>
            <person name="Yao A.I."/>
            <person name="Wu D."/>
            <person name="Madern D."/>
            <person name="Eisen J.A."/>
            <person name="Darling A.E."/>
            <person name="Facciotti M.T."/>
        </authorList>
    </citation>
    <scope>NUCLEOTIDE SEQUENCE [LARGE SCALE GENOMIC DNA]</scope>
    <source>
        <strain evidence="2 3">JCM 10989</strain>
    </source>
</reference>
<dbReference type="STRING" id="1227493.C483_16948"/>
<evidence type="ECO:0000256" key="1">
    <source>
        <dbReference type="SAM" id="MobiDB-lite"/>
    </source>
</evidence>
<evidence type="ECO:0000313" key="3">
    <source>
        <dbReference type="Proteomes" id="UP000011519"/>
    </source>
</evidence>
<feature type="region of interest" description="Disordered" evidence="1">
    <location>
        <begin position="370"/>
        <end position="423"/>
    </location>
</feature>
<feature type="region of interest" description="Disordered" evidence="1">
    <location>
        <begin position="233"/>
        <end position="320"/>
    </location>
</feature>
<feature type="compositionally biased region" description="Acidic residues" evidence="1">
    <location>
        <begin position="247"/>
        <end position="258"/>
    </location>
</feature>
<dbReference type="PATRIC" id="fig|1227493.4.peg.3410"/>
<protein>
    <recommendedName>
        <fullName evidence="4">Type I restriction enzyme R protein N-terminal domain-containing protein</fullName>
    </recommendedName>
</protein>
<feature type="compositionally biased region" description="Acidic residues" evidence="1">
    <location>
        <begin position="307"/>
        <end position="320"/>
    </location>
</feature>
<dbReference type="Proteomes" id="UP000011519">
    <property type="component" value="Unassembled WGS sequence"/>
</dbReference>
<dbReference type="RefSeq" id="WP_006654528.1">
    <property type="nucleotide sequence ID" value="NZ_AOIM01000041.1"/>
</dbReference>
<feature type="compositionally biased region" description="Polar residues" evidence="1">
    <location>
        <begin position="382"/>
        <end position="409"/>
    </location>
</feature>
<feature type="compositionally biased region" description="Basic and acidic residues" evidence="1">
    <location>
        <begin position="283"/>
        <end position="293"/>
    </location>
</feature>
<gene>
    <name evidence="2" type="ORF">C483_16948</name>
</gene>